<dbReference type="EMBL" id="RQYS01000062">
    <property type="protein sequence ID" value="RRD58375.1"/>
    <property type="molecule type" value="Genomic_DNA"/>
</dbReference>
<dbReference type="RefSeq" id="WP_124752468.1">
    <property type="nucleotide sequence ID" value="NZ_RQYS01000062.1"/>
</dbReference>
<comment type="similarity">
    <text evidence="1">Belongs to the 'phage' integrase family.</text>
</comment>
<sequence length="280" mass="32347">MQIETLLADYERKLILQRYSKNSILNYKSAVKNFLQIAEKKFSNPDELGVTEIEKYVFWKINKHAVSHSYQKMIVASIDKFYKLVVGVNLNLKHLYPSRKTHALPKCLSMNEVKRMIDSTTNQKHKCIIKLLYGCGLRLSELLNLRITDIDSGNMVVHIRNSKGNKGRVVMLSYQLLQDLREYFFKYKPKDYLIEGQEGGLYSEKSVQNVVKDAAVRAGIKKQVTPHILRHSFATHLLENGTDIRYIQQLLGHSSVKTTEIYTHITNISKSKIKSPLEFL</sequence>
<dbReference type="Pfam" id="PF13495">
    <property type="entry name" value="Phage_int_SAM_4"/>
    <property type="match status" value="1"/>
</dbReference>
<evidence type="ECO:0000313" key="9">
    <source>
        <dbReference type="Proteomes" id="UP000278609"/>
    </source>
</evidence>
<dbReference type="GO" id="GO:0015074">
    <property type="term" value="P:DNA integration"/>
    <property type="evidence" value="ECO:0007669"/>
    <property type="project" value="UniProtKB-KW"/>
</dbReference>
<dbReference type="NCBIfam" id="NF040815">
    <property type="entry name" value="recomb_XerA_Arch"/>
    <property type="match status" value="1"/>
</dbReference>
<dbReference type="Gene3D" id="1.10.150.130">
    <property type="match status" value="1"/>
</dbReference>
<accession>A0A3P1XIT5</accession>
<evidence type="ECO:0000259" key="7">
    <source>
        <dbReference type="PROSITE" id="PS51900"/>
    </source>
</evidence>
<keyword evidence="4" id="KW-0233">DNA recombination</keyword>
<dbReference type="InterPro" id="IPR044068">
    <property type="entry name" value="CB"/>
</dbReference>
<protein>
    <recommendedName>
        <fullName evidence="10">Recombinase</fullName>
    </recommendedName>
</protein>
<dbReference type="AlphaFoldDB" id="A0A3P1XIT5"/>
<dbReference type="InterPro" id="IPR011010">
    <property type="entry name" value="DNA_brk_join_enz"/>
</dbReference>
<reference evidence="8 9" key="1">
    <citation type="submission" date="2018-11" db="EMBL/GenBank/DDBJ databases">
        <title>Genomes From Bacteria Associated with the Canine Oral Cavity: a Test Case for Automated Genome-Based Taxonomic Assignment.</title>
        <authorList>
            <person name="Coil D.A."/>
            <person name="Jospin G."/>
            <person name="Darling A.E."/>
            <person name="Wallis C."/>
            <person name="Davis I.J."/>
            <person name="Harris S."/>
            <person name="Eisen J.A."/>
            <person name="Holcombe L.J."/>
            <person name="O'Flynn C."/>
        </authorList>
    </citation>
    <scope>NUCLEOTIDE SEQUENCE [LARGE SCALE GENOMIC DNA]</scope>
    <source>
        <strain evidence="8 9">OH2617_COT-023</strain>
    </source>
</reference>
<dbReference type="GO" id="GO:0006310">
    <property type="term" value="P:DNA recombination"/>
    <property type="evidence" value="ECO:0007669"/>
    <property type="project" value="UniProtKB-KW"/>
</dbReference>
<dbReference type="PROSITE" id="PS51898">
    <property type="entry name" value="TYR_RECOMBINASE"/>
    <property type="match status" value="1"/>
</dbReference>
<dbReference type="PANTHER" id="PTHR30349:SF64">
    <property type="entry name" value="PROPHAGE INTEGRASE INTD-RELATED"/>
    <property type="match status" value="1"/>
</dbReference>
<evidence type="ECO:0000256" key="2">
    <source>
        <dbReference type="ARBA" id="ARBA00022908"/>
    </source>
</evidence>
<evidence type="ECO:0000259" key="6">
    <source>
        <dbReference type="PROSITE" id="PS51898"/>
    </source>
</evidence>
<evidence type="ECO:0008006" key="10">
    <source>
        <dbReference type="Google" id="ProtNLM"/>
    </source>
</evidence>
<feature type="domain" description="Core-binding (CB)" evidence="7">
    <location>
        <begin position="1"/>
        <end position="86"/>
    </location>
</feature>
<dbReference type="PANTHER" id="PTHR30349">
    <property type="entry name" value="PHAGE INTEGRASE-RELATED"/>
    <property type="match status" value="1"/>
</dbReference>
<dbReference type="InterPro" id="IPR010998">
    <property type="entry name" value="Integrase_recombinase_N"/>
</dbReference>
<organism evidence="8 9">
    <name type="scientific">Tannerella forsythia</name>
    <name type="common">Bacteroides forsythus</name>
    <dbReference type="NCBI Taxonomy" id="28112"/>
    <lineage>
        <taxon>Bacteria</taxon>
        <taxon>Pseudomonadati</taxon>
        <taxon>Bacteroidota</taxon>
        <taxon>Bacteroidia</taxon>
        <taxon>Bacteroidales</taxon>
        <taxon>Tannerellaceae</taxon>
        <taxon>Tannerella</taxon>
    </lineage>
</organism>
<dbReference type="Gene3D" id="1.10.443.10">
    <property type="entry name" value="Intergrase catalytic core"/>
    <property type="match status" value="1"/>
</dbReference>
<dbReference type="PROSITE" id="PS51900">
    <property type="entry name" value="CB"/>
    <property type="match status" value="1"/>
</dbReference>
<keyword evidence="3 5" id="KW-0238">DNA-binding</keyword>
<dbReference type="GO" id="GO:0003677">
    <property type="term" value="F:DNA binding"/>
    <property type="evidence" value="ECO:0007669"/>
    <property type="project" value="UniProtKB-UniRule"/>
</dbReference>
<evidence type="ECO:0000256" key="5">
    <source>
        <dbReference type="PROSITE-ProRule" id="PRU01248"/>
    </source>
</evidence>
<dbReference type="OrthoDB" id="9801717at2"/>
<evidence type="ECO:0000256" key="4">
    <source>
        <dbReference type="ARBA" id="ARBA00023172"/>
    </source>
</evidence>
<evidence type="ECO:0000256" key="3">
    <source>
        <dbReference type="ARBA" id="ARBA00023125"/>
    </source>
</evidence>
<comment type="caution">
    <text evidence="8">The sequence shown here is derived from an EMBL/GenBank/DDBJ whole genome shotgun (WGS) entry which is preliminary data.</text>
</comment>
<name>A0A3P1XIT5_TANFO</name>
<keyword evidence="2" id="KW-0229">DNA integration</keyword>
<dbReference type="InterPro" id="IPR013762">
    <property type="entry name" value="Integrase-like_cat_sf"/>
</dbReference>
<dbReference type="Proteomes" id="UP000278609">
    <property type="component" value="Unassembled WGS sequence"/>
</dbReference>
<evidence type="ECO:0000256" key="1">
    <source>
        <dbReference type="ARBA" id="ARBA00008857"/>
    </source>
</evidence>
<dbReference type="InterPro" id="IPR002104">
    <property type="entry name" value="Integrase_catalytic"/>
</dbReference>
<gene>
    <name evidence="8" type="ORF">EII40_12015</name>
</gene>
<dbReference type="SUPFAM" id="SSF56349">
    <property type="entry name" value="DNA breaking-rejoining enzymes"/>
    <property type="match status" value="1"/>
</dbReference>
<proteinExistence type="inferred from homology"/>
<dbReference type="InterPro" id="IPR050090">
    <property type="entry name" value="Tyrosine_recombinase_XerCD"/>
</dbReference>
<dbReference type="InterPro" id="IPR004107">
    <property type="entry name" value="Integrase_SAM-like_N"/>
</dbReference>
<evidence type="ECO:0000313" key="8">
    <source>
        <dbReference type="EMBL" id="RRD58375.1"/>
    </source>
</evidence>
<dbReference type="Pfam" id="PF00589">
    <property type="entry name" value="Phage_integrase"/>
    <property type="match status" value="1"/>
</dbReference>
<feature type="domain" description="Tyr recombinase" evidence="6">
    <location>
        <begin position="103"/>
        <end position="275"/>
    </location>
</feature>